<dbReference type="InterPro" id="IPR003959">
    <property type="entry name" value="ATPase_AAA_core"/>
</dbReference>
<dbReference type="InterPro" id="IPR027417">
    <property type="entry name" value="P-loop_NTPase"/>
</dbReference>
<comment type="caution">
    <text evidence="10">The sequence shown here is derived from an EMBL/GenBank/DDBJ whole genome shotgun (WGS) entry which is preliminary data.</text>
</comment>
<dbReference type="Gene3D" id="1.10.8.60">
    <property type="match status" value="1"/>
</dbReference>
<evidence type="ECO:0000256" key="5">
    <source>
        <dbReference type="ARBA" id="ARBA00022840"/>
    </source>
</evidence>
<keyword evidence="11" id="KW-1185">Reference proteome</keyword>
<dbReference type="AlphaFoldDB" id="A0A250XR99"/>
<keyword evidence="3" id="KW-0493">Microtubule</keyword>
<dbReference type="GO" id="GO:0005819">
    <property type="term" value="C:spindle"/>
    <property type="evidence" value="ECO:0007669"/>
    <property type="project" value="UniProtKB-SubCell"/>
</dbReference>
<evidence type="ECO:0000256" key="2">
    <source>
        <dbReference type="ARBA" id="ARBA00022490"/>
    </source>
</evidence>
<reference evidence="10 11" key="1">
    <citation type="submission" date="2017-08" db="EMBL/GenBank/DDBJ databases">
        <title>Acidophilic green algal genome provides insights into adaptation to an acidic environment.</title>
        <authorList>
            <person name="Hirooka S."/>
            <person name="Hirose Y."/>
            <person name="Kanesaki Y."/>
            <person name="Higuchi S."/>
            <person name="Fujiwara T."/>
            <person name="Onuma R."/>
            <person name="Era A."/>
            <person name="Ohbayashi R."/>
            <person name="Uzuka A."/>
            <person name="Nozaki H."/>
            <person name="Yoshikawa H."/>
            <person name="Miyagishima S.Y."/>
        </authorList>
    </citation>
    <scope>NUCLEOTIDE SEQUENCE [LARGE SCALE GENOMIC DNA]</scope>
    <source>
        <strain evidence="10 11">NIES-2499</strain>
    </source>
</reference>
<dbReference type="GO" id="GO:0016887">
    <property type="term" value="F:ATP hydrolysis activity"/>
    <property type="evidence" value="ECO:0007669"/>
    <property type="project" value="InterPro"/>
</dbReference>
<keyword evidence="2" id="KW-0963">Cytoplasm</keyword>
<dbReference type="GO" id="GO:0016853">
    <property type="term" value="F:isomerase activity"/>
    <property type="evidence" value="ECO:0007669"/>
    <property type="project" value="UniProtKB-KW"/>
</dbReference>
<dbReference type="GO" id="GO:0005874">
    <property type="term" value="C:microtubule"/>
    <property type="evidence" value="ECO:0007669"/>
    <property type="project" value="UniProtKB-KW"/>
</dbReference>
<keyword evidence="7" id="KW-0413">Isomerase</keyword>
<accession>A0A250XR99</accession>
<evidence type="ECO:0000259" key="9">
    <source>
        <dbReference type="SMART" id="SM00382"/>
    </source>
</evidence>
<protein>
    <recommendedName>
        <fullName evidence="9">AAA+ ATPase domain-containing protein</fullName>
    </recommendedName>
</protein>
<dbReference type="PANTHER" id="PTHR23074:SF78">
    <property type="entry name" value="KATANIN P60 ATPASE-CONTAINING SUBUNIT A-LIKE 2"/>
    <property type="match status" value="1"/>
</dbReference>
<organism evidence="10 11">
    <name type="scientific">Chlamydomonas eustigma</name>
    <dbReference type="NCBI Taxonomy" id="1157962"/>
    <lineage>
        <taxon>Eukaryota</taxon>
        <taxon>Viridiplantae</taxon>
        <taxon>Chlorophyta</taxon>
        <taxon>core chlorophytes</taxon>
        <taxon>Chlorophyceae</taxon>
        <taxon>CS clade</taxon>
        <taxon>Chlamydomonadales</taxon>
        <taxon>Chlamydomonadaceae</taxon>
        <taxon>Chlamydomonas</taxon>
    </lineage>
</organism>
<evidence type="ECO:0000256" key="8">
    <source>
        <dbReference type="SAM" id="MobiDB-lite"/>
    </source>
</evidence>
<dbReference type="InterPro" id="IPR003593">
    <property type="entry name" value="AAA+_ATPase"/>
</dbReference>
<keyword evidence="5" id="KW-0067">ATP-binding</keyword>
<evidence type="ECO:0000313" key="11">
    <source>
        <dbReference type="Proteomes" id="UP000232323"/>
    </source>
</evidence>
<dbReference type="EMBL" id="BEGY01000179">
    <property type="protein sequence ID" value="GAX85588.1"/>
    <property type="molecule type" value="Genomic_DNA"/>
</dbReference>
<keyword evidence="4" id="KW-0547">Nucleotide-binding</keyword>
<evidence type="ECO:0000313" key="10">
    <source>
        <dbReference type="EMBL" id="GAX85588.1"/>
    </source>
</evidence>
<proteinExistence type="predicted"/>
<keyword evidence="6" id="KW-0206">Cytoskeleton</keyword>
<feature type="domain" description="AAA+ ATPase" evidence="9">
    <location>
        <begin position="286"/>
        <end position="420"/>
    </location>
</feature>
<evidence type="ECO:0000256" key="7">
    <source>
        <dbReference type="ARBA" id="ARBA00023235"/>
    </source>
</evidence>
<sequence>MVAFIFNCFVSNKATAEMIVEELQSVLDLVVSCIESEDAGFYQSSIAGLQQAHTQLTYAKTCCISELDADTSSLLDQVCQGFLETYEAKIKQPSDNSHEQHRHASGSGIKTSQASDSSELLLETATDAALVEFTFDAAELPDRGSRKRKTGTCASLIDTISNSNISLLQCNESRFGHIRGQPRVSSIQRVKHGEDYLEEEVMVSQPAPHLEKVTLSDKTEDVDGAEAVGSTSCSAAESLLIVQQCQRHVQGSMEDVSGLEDVKQELRSAVLWPLKMPEIFRGYRQPAKTFLLVGPPGTGKTMLVEKLAAEAGLVLLSVTPSSVLSKWSGESEKAVRSIFAAACALQPSIVFLDEVDALAGQRTSGDDAASRRLLTELLIQLSSSMQQDHVFTFACTNRIQDCDTALLRRFERRILIPYPDFGARQLFFHKALHRPEMEHVMSSEEVELLVAKTQGTGIAEKWGNTCETDRAVLPGS</sequence>
<gene>
    <name evidence="10" type="ORF">CEUSTIGMA_g13003.t1</name>
</gene>
<dbReference type="STRING" id="1157962.A0A250XR99"/>
<dbReference type="SUPFAM" id="SSF52540">
    <property type="entry name" value="P-loop containing nucleoside triphosphate hydrolases"/>
    <property type="match status" value="1"/>
</dbReference>
<dbReference type="GO" id="GO:0005524">
    <property type="term" value="F:ATP binding"/>
    <property type="evidence" value="ECO:0007669"/>
    <property type="project" value="UniProtKB-KW"/>
</dbReference>
<evidence type="ECO:0000256" key="3">
    <source>
        <dbReference type="ARBA" id="ARBA00022701"/>
    </source>
</evidence>
<name>A0A250XR99_9CHLO</name>
<comment type="subcellular location">
    <subcellularLocation>
        <location evidence="1">Cytoplasm</location>
        <location evidence="1">Cytoskeleton</location>
        <location evidence="1">Spindle</location>
    </subcellularLocation>
</comment>
<evidence type="ECO:0000256" key="4">
    <source>
        <dbReference type="ARBA" id="ARBA00022741"/>
    </source>
</evidence>
<dbReference type="Pfam" id="PF00004">
    <property type="entry name" value="AAA"/>
    <property type="match status" value="1"/>
</dbReference>
<dbReference type="SMART" id="SM00382">
    <property type="entry name" value="AAA"/>
    <property type="match status" value="1"/>
</dbReference>
<dbReference type="Gene3D" id="3.40.50.300">
    <property type="entry name" value="P-loop containing nucleotide triphosphate hydrolases"/>
    <property type="match status" value="1"/>
</dbReference>
<evidence type="ECO:0000256" key="1">
    <source>
        <dbReference type="ARBA" id="ARBA00004186"/>
    </source>
</evidence>
<feature type="region of interest" description="Disordered" evidence="8">
    <location>
        <begin position="91"/>
        <end position="116"/>
    </location>
</feature>
<dbReference type="InterPro" id="IPR050304">
    <property type="entry name" value="MT-severing_AAA_ATPase"/>
</dbReference>
<dbReference type="Proteomes" id="UP000232323">
    <property type="component" value="Unassembled WGS sequence"/>
</dbReference>
<dbReference type="PANTHER" id="PTHR23074">
    <property type="entry name" value="AAA DOMAIN-CONTAINING"/>
    <property type="match status" value="1"/>
</dbReference>
<evidence type="ECO:0000256" key="6">
    <source>
        <dbReference type="ARBA" id="ARBA00023212"/>
    </source>
</evidence>
<dbReference type="OrthoDB" id="10254455at2759"/>